<keyword evidence="10" id="KW-1185">Reference proteome</keyword>
<evidence type="ECO:0000256" key="8">
    <source>
        <dbReference type="SAM" id="SignalP"/>
    </source>
</evidence>
<proteinExistence type="inferred from homology"/>
<keyword evidence="8" id="KW-0732">Signal</keyword>
<reference evidence="10" key="1">
    <citation type="journal article" date="2023" name="Commun. Biol.">
        <title>Genome analysis of Parmales, the sister group of diatoms, reveals the evolutionary specialization of diatoms from phago-mixotrophs to photoautotrophs.</title>
        <authorList>
            <person name="Ban H."/>
            <person name="Sato S."/>
            <person name="Yoshikawa S."/>
            <person name="Yamada K."/>
            <person name="Nakamura Y."/>
            <person name="Ichinomiya M."/>
            <person name="Sato N."/>
            <person name="Blanc-Mathieu R."/>
            <person name="Endo H."/>
            <person name="Kuwata A."/>
            <person name="Ogata H."/>
        </authorList>
    </citation>
    <scope>NUCLEOTIDE SEQUENCE [LARGE SCALE GENOMIC DNA]</scope>
</reference>
<dbReference type="InterPro" id="IPR022796">
    <property type="entry name" value="Chloroa_b-bind"/>
</dbReference>
<keyword evidence="5" id="KW-0602">Photosynthesis</keyword>
<sequence length="250" mass="27753">MKFALFSMLLASAAAFQAPMSPKVSSTQVSETVADLEALAEKANPIVKFYDPMNLSESDFYGWGSEGTIGWLRQSEIKHGRIAMFAFVGYIVHANGIHWPWPMQTDGTGWPTGNSAPEIWDNMSTAAKWQIFVVISMLEVWDECGGGVVPHYTKGRKPGQYPSFEVLRANIGHPLFDLYDPFNLSKNMSQEKKDKRLVAEINNGRLAMLGIFGFLSEGKIEGSVPVLKGIIPHYGGEVMQPFEGQFSYFS</sequence>
<evidence type="ECO:0000256" key="5">
    <source>
        <dbReference type="ARBA" id="ARBA00022531"/>
    </source>
</evidence>
<dbReference type="Proteomes" id="UP001165065">
    <property type="component" value="Unassembled WGS sequence"/>
</dbReference>
<feature type="binding site" evidence="7">
    <location>
        <position position="205"/>
    </location>
    <ligand>
        <name>chlorophyll a</name>
        <dbReference type="ChEBI" id="CHEBI:58416"/>
        <label>1</label>
    </ligand>
</feature>
<gene>
    <name evidence="9" type="ORF">TrCOL_g4596</name>
</gene>
<evidence type="ECO:0000313" key="9">
    <source>
        <dbReference type="EMBL" id="GMI25971.1"/>
    </source>
</evidence>
<feature type="binding site" description="axial binding residue" evidence="7">
    <location>
        <position position="81"/>
    </location>
    <ligand>
        <name>chlorophyll b</name>
        <dbReference type="ChEBI" id="CHEBI:61721"/>
        <label>1</label>
    </ligand>
    <ligandPart>
        <name>Mg</name>
        <dbReference type="ChEBI" id="CHEBI:25107"/>
    </ligandPart>
</feature>
<feature type="binding site" evidence="7">
    <location>
        <position position="200"/>
    </location>
    <ligand>
        <name>chlorophyll a</name>
        <dbReference type="ChEBI" id="CHEBI:58416"/>
        <label>1</label>
    </ligand>
</feature>
<dbReference type="OrthoDB" id="191071at2759"/>
<keyword evidence="6" id="KW-0934">Plastid</keyword>
<dbReference type="Gene3D" id="1.10.3460.10">
    <property type="entry name" value="Chlorophyll a/b binding protein domain"/>
    <property type="match status" value="1"/>
</dbReference>
<feature type="chain" id="PRO_5040950024" description="Chlorophyll a-b binding protein, chloroplastic" evidence="8">
    <location>
        <begin position="16"/>
        <end position="250"/>
    </location>
</feature>
<dbReference type="AlphaFoldDB" id="A0A9W7L3N0"/>
<keyword evidence="7" id="KW-0148">Chlorophyll</keyword>
<feature type="signal peptide" evidence="8">
    <location>
        <begin position="1"/>
        <end position="15"/>
    </location>
</feature>
<evidence type="ECO:0000256" key="4">
    <source>
        <dbReference type="ARBA" id="ARBA00022528"/>
    </source>
</evidence>
<comment type="caution">
    <text evidence="9">The sequence shown here is derived from an EMBL/GenBank/DDBJ whole genome shotgun (WGS) entry which is preliminary data.</text>
</comment>
<feature type="binding site" description="axial binding residue" evidence="7">
    <location>
        <position position="136"/>
    </location>
    <ligand>
        <name>chlorophyll b</name>
        <dbReference type="ChEBI" id="CHEBI:61721"/>
        <label>1</label>
    </ligand>
    <ligandPart>
        <name>Mg</name>
        <dbReference type="ChEBI" id="CHEBI:25107"/>
    </ligandPart>
</feature>
<evidence type="ECO:0000256" key="2">
    <source>
        <dbReference type="ARBA" id="ARBA00004229"/>
    </source>
</evidence>
<evidence type="ECO:0000256" key="3">
    <source>
        <dbReference type="ARBA" id="ARBA00005933"/>
    </source>
</evidence>
<dbReference type="GO" id="GO:0016020">
    <property type="term" value="C:membrane"/>
    <property type="evidence" value="ECO:0007669"/>
    <property type="project" value="InterPro"/>
</dbReference>
<evidence type="ECO:0008006" key="11">
    <source>
        <dbReference type="Google" id="ProtNLM"/>
    </source>
</evidence>
<feature type="binding site" evidence="7">
    <location>
        <position position="79"/>
    </location>
    <ligand>
        <name>chlorophyll a</name>
        <dbReference type="ChEBI" id="CHEBI:58416"/>
        <label>1</label>
    </ligand>
</feature>
<dbReference type="EMBL" id="BRYA01000621">
    <property type="protein sequence ID" value="GMI25971.1"/>
    <property type="molecule type" value="Genomic_DNA"/>
</dbReference>
<dbReference type="PANTHER" id="PTHR21649">
    <property type="entry name" value="CHLOROPHYLL A/B BINDING PROTEIN"/>
    <property type="match status" value="1"/>
</dbReference>
<dbReference type="GO" id="GO:0009765">
    <property type="term" value="P:photosynthesis, light harvesting"/>
    <property type="evidence" value="ECO:0007669"/>
    <property type="project" value="InterPro"/>
</dbReference>
<name>A0A9W7L3N0_9STRA</name>
<dbReference type="GO" id="GO:0009507">
    <property type="term" value="C:chloroplast"/>
    <property type="evidence" value="ECO:0007669"/>
    <property type="project" value="UniProtKB-SubCell"/>
</dbReference>
<dbReference type="SUPFAM" id="SSF103511">
    <property type="entry name" value="Chlorophyll a-b binding protein"/>
    <property type="match status" value="1"/>
</dbReference>
<feature type="binding site" evidence="7">
    <location>
        <position position="76"/>
    </location>
    <ligand>
        <name>chlorophyll a</name>
        <dbReference type="ChEBI" id="CHEBI:58416"/>
        <label>1</label>
    </ligand>
</feature>
<feature type="binding site" evidence="7">
    <location>
        <position position="203"/>
    </location>
    <ligand>
        <name>chlorophyll a</name>
        <dbReference type="ChEBI" id="CHEBI:58416"/>
        <label>1</label>
    </ligand>
</feature>
<accession>A0A9W7L3N0</accession>
<comment type="subcellular location">
    <subcellularLocation>
        <location evidence="2">Plastid</location>
        <location evidence="2">Chloroplast</location>
    </subcellularLocation>
</comment>
<evidence type="ECO:0000256" key="6">
    <source>
        <dbReference type="ARBA" id="ARBA00022640"/>
    </source>
</evidence>
<evidence type="ECO:0000313" key="10">
    <source>
        <dbReference type="Proteomes" id="UP001165065"/>
    </source>
</evidence>
<evidence type="ECO:0000256" key="1">
    <source>
        <dbReference type="ARBA" id="ARBA00004022"/>
    </source>
</evidence>
<dbReference type="InterPro" id="IPR001344">
    <property type="entry name" value="Chloro_AB-bd_pln"/>
</dbReference>
<comment type="function">
    <text evidence="1">The light-harvesting complex (LHC) functions as a light receptor, it captures and delivers excitation energy to photosystems with which it is closely associated. Energy is transferred from the carotenoid and chlorophyll C (or B) to chlorophyll A and the photosynthetic reaction centers where it is used to synthesize ATP and reducing power.</text>
</comment>
<dbReference type="GO" id="GO:0016168">
    <property type="term" value="F:chlorophyll binding"/>
    <property type="evidence" value="ECO:0007669"/>
    <property type="project" value="UniProtKB-KW"/>
</dbReference>
<keyword evidence="7" id="KW-0157">Chromophore</keyword>
<organism evidence="9 10">
    <name type="scientific">Triparma columacea</name>
    <dbReference type="NCBI Taxonomy" id="722753"/>
    <lineage>
        <taxon>Eukaryota</taxon>
        <taxon>Sar</taxon>
        <taxon>Stramenopiles</taxon>
        <taxon>Ochrophyta</taxon>
        <taxon>Bolidophyceae</taxon>
        <taxon>Parmales</taxon>
        <taxon>Triparmaceae</taxon>
        <taxon>Triparma</taxon>
    </lineage>
</organism>
<dbReference type="Pfam" id="PF00504">
    <property type="entry name" value="Chloroa_b-bind"/>
    <property type="match status" value="1"/>
</dbReference>
<comment type="similarity">
    <text evidence="3">Belongs to the fucoxanthin chlorophyll protein family.</text>
</comment>
<protein>
    <recommendedName>
        <fullName evidence="11">Chlorophyll a-b binding protein, chloroplastic</fullName>
    </recommendedName>
</protein>
<evidence type="ECO:0000256" key="7">
    <source>
        <dbReference type="PIRSR" id="PIRSR601344-1"/>
    </source>
</evidence>
<keyword evidence="4" id="KW-0150">Chloroplast</keyword>